<dbReference type="PROSITE" id="PS00078">
    <property type="entry name" value="COX2"/>
    <property type="match status" value="1"/>
</dbReference>
<dbReference type="PROSITE" id="PS50857">
    <property type="entry name" value="COX2_CUA"/>
    <property type="match status" value="1"/>
</dbReference>
<name>A0A8J3EJR2_9BACI</name>
<dbReference type="Pfam" id="PF00116">
    <property type="entry name" value="COX2"/>
    <property type="match status" value="1"/>
</dbReference>
<dbReference type="EMBL" id="BMEV01000022">
    <property type="protein sequence ID" value="GGH75169.1"/>
    <property type="molecule type" value="Genomic_DNA"/>
</dbReference>
<evidence type="ECO:0000256" key="6">
    <source>
        <dbReference type="ARBA" id="ARBA00047816"/>
    </source>
</evidence>
<dbReference type="GO" id="GO:0016020">
    <property type="term" value="C:membrane"/>
    <property type="evidence" value="ECO:0007669"/>
    <property type="project" value="InterPro"/>
</dbReference>
<organism evidence="9 10">
    <name type="scientific">Compostibacillus humi</name>
    <dbReference type="NCBI Taxonomy" id="1245525"/>
    <lineage>
        <taxon>Bacteria</taxon>
        <taxon>Bacillati</taxon>
        <taxon>Bacillota</taxon>
        <taxon>Bacilli</taxon>
        <taxon>Bacillales</taxon>
        <taxon>Bacillaceae</taxon>
        <taxon>Compostibacillus</taxon>
    </lineage>
</organism>
<reference evidence="9" key="2">
    <citation type="submission" date="2020-09" db="EMBL/GenBank/DDBJ databases">
        <authorList>
            <person name="Sun Q."/>
            <person name="Zhou Y."/>
        </authorList>
    </citation>
    <scope>NUCLEOTIDE SEQUENCE</scope>
    <source>
        <strain evidence="9">CGMCC 1.12360</strain>
    </source>
</reference>
<dbReference type="AlphaFoldDB" id="A0A8J3EJR2"/>
<keyword evidence="3" id="KW-0186">Copper</keyword>
<dbReference type="CDD" id="cd13916">
    <property type="entry name" value="CuRO_HCO_II_like_1"/>
    <property type="match status" value="1"/>
</dbReference>
<evidence type="ECO:0000256" key="1">
    <source>
        <dbReference type="ARBA" id="ARBA00004196"/>
    </source>
</evidence>
<keyword evidence="10" id="KW-1185">Reference proteome</keyword>
<dbReference type="PANTHER" id="PTHR42838:SF2">
    <property type="entry name" value="NITROUS-OXIDE REDUCTASE"/>
    <property type="match status" value="1"/>
</dbReference>
<evidence type="ECO:0000313" key="10">
    <source>
        <dbReference type="Proteomes" id="UP000602050"/>
    </source>
</evidence>
<evidence type="ECO:0000256" key="2">
    <source>
        <dbReference type="ARBA" id="ARBA00022723"/>
    </source>
</evidence>
<evidence type="ECO:0000256" key="5">
    <source>
        <dbReference type="ARBA" id="ARBA00031399"/>
    </source>
</evidence>
<dbReference type="Gene3D" id="2.60.40.420">
    <property type="entry name" value="Cupredoxins - blue copper proteins"/>
    <property type="match status" value="1"/>
</dbReference>
<dbReference type="GO" id="GO:0004129">
    <property type="term" value="F:cytochrome-c oxidase activity"/>
    <property type="evidence" value="ECO:0007669"/>
    <property type="project" value="UniProtKB-EC"/>
</dbReference>
<dbReference type="SUPFAM" id="SSF49503">
    <property type="entry name" value="Cupredoxins"/>
    <property type="match status" value="1"/>
</dbReference>
<evidence type="ECO:0000256" key="7">
    <source>
        <dbReference type="SAM" id="Phobius"/>
    </source>
</evidence>
<keyword evidence="7" id="KW-1133">Transmembrane helix</keyword>
<comment type="caution">
    <text evidence="9">The sequence shown here is derived from an EMBL/GenBank/DDBJ whole genome shotgun (WGS) entry which is preliminary data.</text>
</comment>
<keyword evidence="2" id="KW-0479">Metal-binding</keyword>
<dbReference type="InterPro" id="IPR008972">
    <property type="entry name" value="Cupredoxin"/>
</dbReference>
<protein>
    <recommendedName>
        <fullName evidence="5">Cytochrome aa3 subunit 2</fullName>
    </recommendedName>
</protein>
<reference evidence="9" key="1">
    <citation type="journal article" date="2014" name="Int. J. Syst. Evol. Microbiol.">
        <title>Complete genome sequence of Corynebacterium casei LMG S-19264T (=DSM 44701T), isolated from a smear-ripened cheese.</title>
        <authorList>
            <consortium name="US DOE Joint Genome Institute (JGI-PGF)"/>
            <person name="Walter F."/>
            <person name="Albersmeier A."/>
            <person name="Kalinowski J."/>
            <person name="Ruckert C."/>
        </authorList>
    </citation>
    <scope>NUCLEOTIDE SEQUENCE</scope>
    <source>
        <strain evidence="9">CGMCC 1.12360</strain>
    </source>
</reference>
<dbReference type="PANTHER" id="PTHR42838">
    <property type="entry name" value="CYTOCHROME C OXIDASE SUBUNIT II"/>
    <property type="match status" value="1"/>
</dbReference>
<dbReference type="InterPro" id="IPR002429">
    <property type="entry name" value="CcO_II-like_C"/>
</dbReference>
<dbReference type="GO" id="GO:0030313">
    <property type="term" value="C:cell envelope"/>
    <property type="evidence" value="ECO:0007669"/>
    <property type="project" value="UniProtKB-SubCell"/>
</dbReference>
<evidence type="ECO:0000256" key="3">
    <source>
        <dbReference type="ARBA" id="ARBA00023008"/>
    </source>
</evidence>
<evidence type="ECO:0000259" key="8">
    <source>
        <dbReference type="PROSITE" id="PS50857"/>
    </source>
</evidence>
<sequence length="174" mass="19846">MVQTVAWITSLVFMSLIVIVFFAVAVKSKERRDYEPIKKKWYKARKFYATTVITILVVAALGTLRQLPYDQPVYGEAVEPTIVDVKALQFGWDMSQTEFKVGEPVEFHVTSQDVTHGFGIYNEDKTLIAQTQAMPEYTNVVYITFDEPGTYEILCMEYCGLAHHLMIGEITVTE</sequence>
<evidence type="ECO:0000313" key="9">
    <source>
        <dbReference type="EMBL" id="GGH75169.1"/>
    </source>
</evidence>
<dbReference type="RefSeq" id="WP_188391746.1">
    <property type="nucleotide sequence ID" value="NZ_BMEV01000022.1"/>
</dbReference>
<comment type="function">
    <text evidence="4">Subunits I and II form the functional core of the enzyme complex. Electrons originating in cytochrome c are transferred via heme a and Cu(A) to the binuclear center formed by heme a3 and Cu(B).</text>
</comment>
<feature type="domain" description="Cytochrome oxidase subunit II copper A binding" evidence="8">
    <location>
        <begin position="78"/>
        <end position="174"/>
    </location>
</feature>
<gene>
    <name evidence="9" type="ORF">GCM10010978_14750</name>
</gene>
<dbReference type="GO" id="GO:0005507">
    <property type="term" value="F:copper ion binding"/>
    <property type="evidence" value="ECO:0007669"/>
    <property type="project" value="InterPro"/>
</dbReference>
<feature type="transmembrane region" description="Helical" evidence="7">
    <location>
        <begin position="47"/>
        <end position="64"/>
    </location>
</feature>
<keyword evidence="7" id="KW-0472">Membrane</keyword>
<dbReference type="InterPro" id="IPR051403">
    <property type="entry name" value="NosZ/Cyto_c_oxidase_sub2"/>
</dbReference>
<accession>A0A8J3EJR2</accession>
<comment type="catalytic activity">
    <reaction evidence="6">
        <text>4 Fe(II)-[cytochrome c] + O2 + 8 H(+)(in) = 4 Fe(III)-[cytochrome c] + 2 H2O + 4 H(+)(out)</text>
        <dbReference type="Rhea" id="RHEA:11436"/>
        <dbReference type="Rhea" id="RHEA-COMP:10350"/>
        <dbReference type="Rhea" id="RHEA-COMP:14399"/>
        <dbReference type="ChEBI" id="CHEBI:15377"/>
        <dbReference type="ChEBI" id="CHEBI:15378"/>
        <dbReference type="ChEBI" id="CHEBI:15379"/>
        <dbReference type="ChEBI" id="CHEBI:29033"/>
        <dbReference type="ChEBI" id="CHEBI:29034"/>
        <dbReference type="EC" id="7.1.1.9"/>
    </reaction>
</comment>
<evidence type="ECO:0000256" key="4">
    <source>
        <dbReference type="ARBA" id="ARBA00024688"/>
    </source>
</evidence>
<dbReference type="InterPro" id="IPR001505">
    <property type="entry name" value="Copper_CuA"/>
</dbReference>
<feature type="transmembrane region" description="Helical" evidence="7">
    <location>
        <begin position="6"/>
        <end position="26"/>
    </location>
</feature>
<dbReference type="Proteomes" id="UP000602050">
    <property type="component" value="Unassembled WGS sequence"/>
</dbReference>
<keyword evidence="7" id="KW-0812">Transmembrane</keyword>
<comment type="subcellular location">
    <subcellularLocation>
        <location evidence="1">Cell envelope</location>
    </subcellularLocation>
</comment>
<proteinExistence type="predicted"/>